<dbReference type="Gene3D" id="2.40.170.20">
    <property type="entry name" value="TonB-dependent receptor, beta-barrel domain"/>
    <property type="match status" value="1"/>
</dbReference>
<dbReference type="PROSITE" id="PS52016">
    <property type="entry name" value="TONB_DEPENDENT_REC_3"/>
    <property type="match status" value="1"/>
</dbReference>
<evidence type="ECO:0000256" key="5">
    <source>
        <dbReference type="ARBA" id="ARBA00022692"/>
    </source>
</evidence>
<keyword evidence="9 11" id="KW-0472">Membrane</keyword>
<dbReference type="Pfam" id="PF07715">
    <property type="entry name" value="Plug"/>
    <property type="match status" value="1"/>
</dbReference>
<accession>A0ABW1KVR5</accession>
<feature type="domain" description="TonB-dependent receptor-like beta-barrel" evidence="14">
    <location>
        <begin position="293"/>
        <end position="702"/>
    </location>
</feature>
<dbReference type="CDD" id="cd01347">
    <property type="entry name" value="ligand_gated_channel"/>
    <property type="match status" value="1"/>
</dbReference>
<organism evidence="16 17">
    <name type="scientific">Hyphococcus aureus</name>
    <dbReference type="NCBI Taxonomy" id="2666033"/>
    <lineage>
        <taxon>Bacteria</taxon>
        <taxon>Pseudomonadati</taxon>
        <taxon>Pseudomonadota</taxon>
        <taxon>Alphaproteobacteria</taxon>
        <taxon>Parvularculales</taxon>
        <taxon>Parvularculaceae</taxon>
        <taxon>Hyphococcus</taxon>
    </lineage>
</organism>
<evidence type="ECO:0000256" key="13">
    <source>
        <dbReference type="SAM" id="SignalP"/>
    </source>
</evidence>
<proteinExistence type="inferred from homology"/>
<comment type="similarity">
    <text evidence="11 12">Belongs to the TonB-dependent receptor family.</text>
</comment>
<keyword evidence="8 12" id="KW-0798">TonB box</keyword>
<dbReference type="RefSeq" id="WP_379882562.1">
    <property type="nucleotide sequence ID" value="NZ_JBHPON010000002.1"/>
</dbReference>
<dbReference type="PANTHER" id="PTHR32552">
    <property type="entry name" value="FERRICHROME IRON RECEPTOR-RELATED"/>
    <property type="match status" value="1"/>
</dbReference>
<reference evidence="16 17" key="1">
    <citation type="submission" date="2024-09" db="EMBL/GenBank/DDBJ databases">
        <authorList>
            <person name="Zhang Z.-H."/>
        </authorList>
    </citation>
    <scope>NUCLEOTIDE SEQUENCE [LARGE SCALE GENOMIC DNA]</scope>
    <source>
        <strain evidence="16 17">HHTR114</strain>
    </source>
</reference>
<dbReference type="InterPro" id="IPR012910">
    <property type="entry name" value="Plug_dom"/>
</dbReference>
<evidence type="ECO:0000256" key="7">
    <source>
        <dbReference type="ARBA" id="ARBA00023065"/>
    </source>
</evidence>
<dbReference type="PANTHER" id="PTHR32552:SF81">
    <property type="entry name" value="TONB-DEPENDENT OUTER MEMBRANE RECEPTOR"/>
    <property type="match status" value="1"/>
</dbReference>
<protein>
    <submittedName>
        <fullName evidence="16">TonB-dependent receptor</fullName>
    </submittedName>
</protein>
<comment type="caution">
    <text evidence="16">The sequence shown here is derived from an EMBL/GenBank/DDBJ whole genome shotgun (WGS) entry which is preliminary data.</text>
</comment>
<dbReference type="InterPro" id="IPR036942">
    <property type="entry name" value="Beta-barrel_TonB_sf"/>
</dbReference>
<keyword evidence="5 11" id="KW-0812">Transmembrane</keyword>
<feature type="chain" id="PRO_5045142512" evidence="13">
    <location>
        <begin position="26"/>
        <end position="737"/>
    </location>
</feature>
<evidence type="ECO:0000259" key="14">
    <source>
        <dbReference type="Pfam" id="PF00593"/>
    </source>
</evidence>
<keyword evidence="17" id="KW-1185">Reference proteome</keyword>
<keyword evidence="13" id="KW-0732">Signal</keyword>
<keyword evidence="10 11" id="KW-0998">Cell outer membrane</keyword>
<keyword evidence="3 11" id="KW-1134">Transmembrane beta strand</keyword>
<evidence type="ECO:0000256" key="11">
    <source>
        <dbReference type="PROSITE-ProRule" id="PRU01360"/>
    </source>
</evidence>
<gene>
    <name evidence="16" type="ORF">ACFMB1_11690</name>
</gene>
<dbReference type="InterPro" id="IPR000531">
    <property type="entry name" value="Beta-barrel_TonB"/>
</dbReference>
<evidence type="ECO:0000259" key="15">
    <source>
        <dbReference type="Pfam" id="PF07715"/>
    </source>
</evidence>
<keyword evidence="16" id="KW-0675">Receptor</keyword>
<evidence type="ECO:0000256" key="8">
    <source>
        <dbReference type="ARBA" id="ARBA00023077"/>
    </source>
</evidence>
<evidence type="ECO:0000256" key="10">
    <source>
        <dbReference type="ARBA" id="ARBA00023237"/>
    </source>
</evidence>
<dbReference type="Proteomes" id="UP001596116">
    <property type="component" value="Unassembled WGS sequence"/>
</dbReference>
<evidence type="ECO:0000313" key="16">
    <source>
        <dbReference type="EMBL" id="MFC6036208.1"/>
    </source>
</evidence>
<evidence type="ECO:0000313" key="17">
    <source>
        <dbReference type="Proteomes" id="UP001596116"/>
    </source>
</evidence>
<evidence type="ECO:0000256" key="3">
    <source>
        <dbReference type="ARBA" id="ARBA00022452"/>
    </source>
</evidence>
<dbReference type="SUPFAM" id="SSF56935">
    <property type="entry name" value="Porins"/>
    <property type="match status" value="1"/>
</dbReference>
<dbReference type="EMBL" id="JBHPON010000002">
    <property type="protein sequence ID" value="MFC6036208.1"/>
    <property type="molecule type" value="Genomic_DNA"/>
</dbReference>
<keyword evidence="6" id="KW-0408">Iron</keyword>
<name>A0ABW1KVR5_9PROT</name>
<evidence type="ECO:0000256" key="1">
    <source>
        <dbReference type="ARBA" id="ARBA00004571"/>
    </source>
</evidence>
<keyword evidence="4" id="KW-0410">Iron transport</keyword>
<feature type="domain" description="TonB-dependent receptor plug" evidence="15">
    <location>
        <begin position="42"/>
        <end position="147"/>
    </location>
</feature>
<evidence type="ECO:0000256" key="4">
    <source>
        <dbReference type="ARBA" id="ARBA00022496"/>
    </source>
</evidence>
<keyword evidence="7" id="KW-0406">Ion transport</keyword>
<evidence type="ECO:0000256" key="9">
    <source>
        <dbReference type="ARBA" id="ARBA00023136"/>
    </source>
</evidence>
<dbReference type="InterPro" id="IPR039426">
    <property type="entry name" value="TonB-dep_rcpt-like"/>
</dbReference>
<evidence type="ECO:0000256" key="12">
    <source>
        <dbReference type="RuleBase" id="RU003357"/>
    </source>
</evidence>
<sequence>MKITKKNLLMAAGLVALCAPAAAQAETDDVIVVTAQKREQSLQDTPLAVSAISGADIQRLGAVEFNDYFRTVPGVAVIDYGPGRKQYIIRGINSSRLIEGGLVAQYVGEFPISAGTQSDVRLYDVERIEVLRGPQGTLYGRGSMGGTVKTILKEADSTKYEGFVEGRLSTTDKGGENYFVNAGVNIPLVEDKLAIRAVGYFEDLSGFIDNVATGEKDVNSSDVQGGRVNVRWTPNDVFDLSFTAFFQDQTSDSLNEDTPGFMAPPSRFPPFLMRPWFPTGVVPGEFETIKAVNEYSKDQLQIYNLTGNLDLGFATVTSSSTYFITDRIGEQDITELEGYGAKIYNFGNDKTFSQEVRVTSQPGVFEYTVGGFFLHTGDEFGDTGQQVYLPDESLFFDLFTKLDYTEYAAFGEVYFHLTDTLTATAGGRIAKYDRTVSTTADNPAPFDPNPNTRNQIDQSSKVFKAQLAWEPSEDALIYAMLAEGFRAGGFNAIAQIDPTGSIPYEFGSDSLRTYEIGAKTTWWDGRLTANFAAYYTDWSDVQVGTLGGPQSAFVYTSNAGKASVIGFEGELNAEITENLSLAGTFSIQQAEIDEDQPGSCTADERITMNPSCAFGPGSFPGLAGDRLPLVPEQTFSLQAHYRAPIGDGLNAFFTPIFSYTGGSYTLFRPEDPLNRKNGAYTLLNLRGGVEFNDWTATLFVENATNKRARLLVNNISGFDKVNVNRPRTIGISLRKDF</sequence>
<keyword evidence="2 11" id="KW-0813">Transport</keyword>
<evidence type="ECO:0000256" key="2">
    <source>
        <dbReference type="ARBA" id="ARBA00022448"/>
    </source>
</evidence>
<evidence type="ECO:0000256" key="6">
    <source>
        <dbReference type="ARBA" id="ARBA00023004"/>
    </source>
</evidence>
<dbReference type="Pfam" id="PF00593">
    <property type="entry name" value="TonB_dep_Rec_b-barrel"/>
    <property type="match status" value="1"/>
</dbReference>
<comment type="subcellular location">
    <subcellularLocation>
        <location evidence="1 11">Cell outer membrane</location>
        <topology evidence="1 11">Multi-pass membrane protein</topology>
    </subcellularLocation>
</comment>
<feature type="signal peptide" evidence="13">
    <location>
        <begin position="1"/>
        <end position="25"/>
    </location>
</feature>